<dbReference type="InterPro" id="IPR036770">
    <property type="entry name" value="Ankyrin_rpt-contain_sf"/>
</dbReference>
<dbReference type="SUPFAM" id="SSF48403">
    <property type="entry name" value="Ankyrin repeat"/>
    <property type="match status" value="1"/>
</dbReference>
<dbReference type="PROSITE" id="PS50088">
    <property type="entry name" value="ANK_REPEAT"/>
    <property type="match status" value="1"/>
</dbReference>
<dbReference type="EMBL" id="JEMN01000269">
    <property type="protein sequence ID" value="KXH62746.1"/>
    <property type="molecule type" value="Genomic_DNA"/>
</dbReference>
<proteinExistence type="predicted"/>
<dbReference type="PROSITE" id="PS50297">
    <property type="entry name" value="ANK_REP_REGION"/>
    <property type="match status" value="1"/>
</dbReference>
<dbReference type="SMART" id="SM00248">
    <property type="entry name" value="ANK"/>
    <property type="match status" value="5"/>
</dbReference>
<reference evidence="4 5" key="1">
    <citation type="submission" date="2014-02" db="EMBL/GenBank/DDBJ databases">
        <title>The genome sequence of Colletotrichum nymphaeae SA-01.</title>
        <authorList>
            <person name="Baroncelli R."/>
            <person name="Thon M.R."/>
        </authorList>
    </citation>
    <scope>NUCLEOTIDE SEQUENCE [LARGE SCALE GENOMIC DNA]</scope>
    <source>
        <strain evidence="4 5">SA-01</strain>
    </source>
</reference>
<dbReference type="Gene3D" id="1.25.40.20">
    <property type="entry name" value="Ankyrin repeat-containing domain"/>
    <property type="match status" value="1"/>
</dbReference>
<evidence type="ECO:0000313" key="4">
    <source>
        <dbReference type="EMBL" id="KXH62746.1"/>
    </source>
</evidence>
<comment type="caution">
    <text evidence="4">The sequence shown here is derived from an EMBL/GenBank/DDBJ whole genome shotgun (WGS) entry which is preliminary data.</text>
</comment>
<dbReference type="Proteomes" id="UP000070054">
    <property type="component" value="Unassembled WGS sequence"/>
</dbReference>
<dbReference type="InterPro" id="IPR002110">
    <property type="entry name" value="Ankyrin_rpt"/>
</dbReference>
<evidence type="ECO:0000256" key="3">
    <source>
        <dbReference type="PROSITE-ProRule" id="PRU00023"/>
    </source>
</evidence>
<keyword evidence="2 3" id="KW-0040">ANK repeat</keyword>
<keyword evidence="5" id="KW-1185">Reference proteome</keyword>
<accession>A0A135UQS8</accession>
<dbReference type="OrthoDB" id="20872at2759"/>
<protein>
    <submittedName>
        <fullName evidence="4">Uncharacterized protein</fullName>
    </submittedName>
</protein>
<organism evidence="4 5">
    <name type="scientific">Colletotrichum nymphaeae SA-01</name>
    <dbReference type="NCBI Taxonomy" id="1460502"/>
    <lineage>
        <taxon>Eukaryota</taxon>
        <taxon>Fungi</taxon>
        <taxon>Dikarya</taxon>
        <taxon>Ascomycota</taxon>
        <taxon>Pezizomycotina</taxon>
        <taxon>Sordariomycetes</taxon>
        <taxon>Hypocreomycetidae</taxon>
        <taxon>Glomerellales</taxon>
        <taxon>Glomerellaceae</taxon>
        <taxon>Colletotrichum</taxon>
        <taxon>Colletotrichum acutatum species complex</taxon>
    </lineage>
</organism>
<dbReference type="AlphaFoldDB" id="A0A135UQS8"/>
<sequence>MVGLRYNCLPKILETRKPMEKAEPQNRGYQFIDGLPYEILNEIGLQLLAKDALSLIRCSRRCAAIVGWSLYHLDSLNGHQALFWGARTGQLSAVKMAIAHGASPLSPVIDPDYDFGATLNRETALSVAIGNNKNEVVRYLLQACPSIGNFWAEKSYLLHSVKCPKLMEVLLAGGFSNGVNTLGRIDAWENDDVTPLVAAIERNHPDSTIRTLLKFGARLNSQNVSSMRPHLSAFHIGLWSDRTSVIRMLMEHNADVNETEGPEPWSNTPLGTVLLQSQSACDDVVGLLLRHGDDPNLSTRRPGAGPSPIMLATSPDVLPKTFGRLLAKGAHVDDQVKFELEKVLLSTKSAHDSLFTSLPSVTVVPTTPTLIEKTLFGGVTTTKDPKTHPGWGIPDQDEVLHLHELPECYQECFDWNHNKIIGVDNVFEMSRKQWCDDEW</sequence>
<dbReference type="PANTHER" id="PTHR24198:SF165">
    <property type="entry name" value="ANKYRIN REPEAT-CONTAINING PROTEIN-RELATED"/>
    <property type="match status" value="1"/>
</dbReference>
<keyword evidence="1" id="KW-0677">Repeat</keyword>
<dbReference type="PANTHER" id="PTHR24198">
    <property type="entry name" value="ANKYRIN REPEAT AND PROTEIN KINASE DOMAIN-CONTAINING PROTEIN"/>
    <property type="match status" value="1"/>
</dbReference>
<name>A0A135UQS8_9PEZI</name>
<evidence type="ECO:0000313" key="5">
    <source>
        <dbReference type="Proteomes" id="UP000070054"/>
    </source>
</evidence>
<feature type="repeat" description="ANK" evidence="3">
    <location>
        <begin position="191"/>
        <end position="224"/>
    </location>
</feature>
<evidence type="ECO:0000256" key="2">
    <source>
        <dbReference type="ARBA" id="ARBA00023043"/>
    </source>
</evidence>
<evidence type="ECO:0000256" key="1">
    <source>
        <dbReference type="ARBA" id="ARBA00022737"/>
    </source>
</evidence>
<gene>
    <name evidence="4" type="ORF">CNYM01_02504</name>
</gene>